<dbReference type="Proteomes" id="UP001501442">
    <property type="component" value="Unassembled WGS sequence"/>
</dbReference>
<reference evidence="2" key="1">
    <citation type="journal article" date="2019" name="Int. J. Syst. Evol. Microbiol.">
        <title>The Global Catalogue of Microorganisms (GCM) 10K type strain sequencing project: providing services to taxonomists for standard genome sequencing and annotation.</title>
        <authorList>
            <consortium name="The Broad Institute Genomics Platform"/>
            <consortium name="The Broad Institute Genome Sequencing Center for Infectious Disease"/>
            <person name="Wu L."/>
            <person name="Ma J."/>
        </authorList>
    </citation>
    <scope>NUCLEOTIDE SEQUENCE [LARGE SCALE GENOMIC DNA]</scope>
    <source>
        <strain evidence="2">JCM 17939</strain>
    </source>
</reference>
<evidence type="ECO:0000313" key="2">
    <source>
        <dbReference type="Proteomes" id="UP001501442"/>
    </source>
</evidence>
<proteinExistence type="predicted"/>
<protein>
    <submittedName>
        <fullName evidence="1">Uncharacterized protein</fullName>
    </submittedName>
</protein>
<keyword evidence="2" id="KW-1185">Reference proteome</keyword>
<evidence type="ECO:0000313" key="1">
    <source>
        <dbReference type="EMBL" id="GAA4630598.1"/>
    </source>
</evidence>
<name>A0ABP8UF63_9ACTN</name>
<accession>A0ABP8UF63</accession>
<dbReference type="EMBL" id="BAABHK010000008">
    <property type="protein sequence ID" value="GAA4630598.1"/>
    <property type="molecule type" value="Genomic_DNA"/>
</dbReference>
<organism evidence="1 2">
    <name type="scientific">Actinoallomurus vinaceus</name>
    <dbReference type="NCBI Taxonomy" id="1080074"/>
    <lineage>
        <taxon>Bacteria</taxon>
        <taxon>Bacillati</taxon>
        <taxon>Actinomycetota</taxon>
        <taxon>Actinomycetes</taxon>
        <taxon>Streptosporangiales</taxon>
        <taxon>Thermomonosporaceae</taxon>
        <taxon>Actinoallomurus</taxon>
    </lineage>
</organism>
<sequence>MLVDPRRLWSVPARAWARDHPDDRYTRWWEASAAWRGLAALAVVALATISWVDHAHATAEPRLHGTTSSEKVRAVPGSAHPAAIEPDAYSGNGTRLRVIWRSWAERIGCALDHVTVDETASRVMVTVYEGGSSENCADGGHPWGGFGPYTTRYTDVTLHSLLRDRQVVTATGAPVRRYE</sequence>
<comment type="caution">
    <text evidence="1">The sequence shown here is derived from an EMBL/GenBank/DDBJ whole genome shotgun (WGS) entry which is preliminary data.</text>
</comment>
<gene>
    <name evidence="1" type="ORF">GCM10023196_056560</name>
</gene>